<keyword evidence="11" id="KW-0106">Calcium</keyword>
<evidence type="ECO:0000256" key="17">
    <source>
        <dbReference type="PROSITE-ProRule" id="PRU00076"/>
    </source>
</evidence>
<dbReference type="Pfam" id="PF07645">
    <property type="entry name" value="EGF_CA"/>
    <property type="match status" value="3"/>
</dbReference>
<keyword evidence="7" id="KW-0479">Metal-binding</keyword>
<dbReference type="GeneID" id="108734102"/>
<feature type="disulfide bond" evidence="17">
    <location>
        <begin position="375"/>
        <end position="385"/>
    </location>
</feature>
<evidence type="ECO:0000256" key="13">
    <source>
        <dbReference type="ARBA" id="ARBA00023136"/>
    </source>
</evidence>
<evidence type="ECO:0000259" key="18">
    <source>
        <dbReference type="PROSITE" id="PS01180"/>
    </source>
</evidence>
<dbReference type="SUPFAM" id="SSF57184">
    <property type="entry name" value="Growth factor receptor domain"/>
    <property type="match status" value="1"/>
</dbReference>
<evidence type="ECO:0000256" key="15">
    <source>
        <dbReference type="ARBA" id="ARBA00023180"/>
    </source>
</evidence>
<dbReference type="InterPro" id="IPR001881">
    <property type="entry name" value="EGF-like_Ca-bd_dom"/>
</dbReference>
<evidence type="ECO:0000313" key="21">
    <source>
        <dbReference type="RefSeq" id="XP_025835939.1"/>
    </source>
</evidence>
<keyword evidence="4" id="KW-1003">Cell membrane</keyword>
<feature type="disulfide bond" evidence="16">
    <location>
        <begin position="569"/>
        <end position="596"/>
    </location>
</feature>
<dbReference type="PROSITE" id="PS01187">
    <property type="entry name" value="EGF_CA"/>
    <property type="match status" value="1"/>
</dbReference>
<keyword evidence="5 17" id="KW-0245">EGF-like domain</keyword>
<dbReference type="CDD" id="cd00054">
    <property type="entry name" value="EGF_CA"/>
    <property type="match status" value="4"/>
</dbReference>
<dbReference type="SMART" id="SM00181">
    <property type="entry name" value="EGF"/>
    <property type="match status" value="8"/>
</dbReference>
<evidence type="ECO:0000256" key="8">
    <source>
        <dbReference type="ARBA" id="ARBA00022729"/>
    </source>
</evidence>
<dbReference type="InterPro" id="IPR000859">
    <property type="entry name" value="CUB_dom"/>
</dbReference>
<evidence type="ECO:0000256" key="12">
    <source>
        <dbReference type="ARBA" id="ARBA00022927"/>
    </source>
</evidence>
<dbReference type="FunFam" id="2.10.25.10:FF:000379">
    <property type="entry name" value="Cubilin"/>
    <property type="match status" value="1"/>
</dbReference>
<evidence type="ECO:0000256" key="9">
    <source>
        <dbReference type="ARBA" id="ARBA00022737"/>
    </source>
</evidence>
<feature type="domain" description="CUB" evidence="18">
    <location>
        <begin position="2894"/>
        <end position="3016"/>
    </location>
</feature>
<feature type="domain" description="CUB" evidence="18">
    <location>
        <begin position="1261"/>
        <end position="1380"/>
    </location>
</feature>
<keyword evidence="13" id="KW-0472">Membrane</keyword>
<feature type="domain" description="EGF-like" evidence="19">
    <location>
        <begin position="409"/>
        <end position="446"/>
    </location>
</feature>
<feature type="domain" description="EGF-like" evidence="19">
    <location>
        <begin position="36"/>
        <end position="72"/>
    </location>
</feature>
<feature type="domain" description="CUB" evidence="18">
    <location>
        <begin position="1843"/>
        <end position="1953"/>
    </location>
</feature>
<name>A0A7F5RIV9_AGRPL</name>
<dbReference type="KEGG" id="apln:108734102"/>
<dbReference type="PROSITE" id="PS50026">
    <property type="entry name" value="EGF_3"/>
    <property type="match status" value="4"/>
</dbReference>
<feature type="domain" description="CUB" evidence="18">
    <location>
        <begin position="3145"/>
        <end position="3276"/>
    </location>
</feature>
<feature type="domain" description="CUB" evidence="18">
    <location>
        <begin position="452"/>
        <end position="565"/>
    </location>
</feature>
<dbReference type="Gene3D" id="2.10.25.10">
    <property type="entry name" value="Laminin"/>
    <property type="match status" value="6"/>
</dbReference>
<feature type="disulfide bond" evidence="17">
    <location>
        <begin position="173"/>
        <end position="182"/>
    </location>
</feature>
<dbReference type="GO" id="GO:0005886">
    <property type="term" value="C:plasma membrane"/>
    <property type="evidence" value="ECO:0007669"/>
    <property type="project" value="UniProtKB-SubCell"/>
</dbReference>
<evidence type="ECO:0000256" key="11">
    <source>
        <dbReference type="ARBA" id="ARBA00022837"/>
    </source>
</evidence>
<feature type="domain" description="CUB" evidence="18">
    <location>
        <begin position="1614"/>
        <end position="1727"/>
    </location>
</feature>
<dbReference type="InterPro" id="IPR009030">
    <property type="entry name" value="Growth_fac_rcpt_cys_sf"/>
</dbReference>
<evidence type="ECO:0000256" key="4">
    <source>
        <dbReference type="ARBA" id="ARBA00022475"/>
    </source>
</evidence>
<feature type="domain" description="CUB" evidence="18">
    <location>
        <begin position="1150"/>
        <end position="1260"/>
    </location>
</feature>
<evidence type="ECO:0000256" key="1">
    <source>
        <dbReference type="ARBA" id="ARBA00004177"/>
    </source>
</evidence>
<feature type="domain" description="CUB" evidence="18">
    <location>
        <begin position="3023"/>
        <end position="3141"/>
    </location>
</feature>
<evidence type="ECO:0000256" key="14">
    <source>
        <dbReference type="ARBA" id="ARBA00023157"/>
    </source>
</evidence>
<feature type="domain" description="CUB" evidence="18">
    <location>
        <begin position="2452"/>
        <end position="2562"/>
    </location>
</feature>
<dbReference type="FunFam" id="2.10.25.10:FF:000429">
    <property type="entry name" value="Cubilin"/>
    <property type="match status" value="1"/>
</dbReference>
<dbReference type="InterPro" id="IPR018097">
    <property type="entry name" value="EGF_Ca-bd_CS"/>
</dbReference>
<dbReference type="SUPFAM" id="SSF57196">
    <property type="entry name" value="EGF/Laminin"/>
    <property type="match status" value="2"/>
</dbReference>
<feature type="domain" description="CUB" evidence="18">
    <location>
        <begin position="2567"/>
        <end position="2678"/>
    </location>
</feature>
<evidence type="ECO:0000259" key="19">
    <source>
        <dbReference type="PROSITE" id="PS50026"/>
    </source>
</evidence>
<feature type="domain" description="CUB" evidence="18">
    <location>
        <begin position="801"/>
        <end position="912"/>
    </location>
</feature>
<dbReference type="InterPro" id="IPR049883">
    <property type="entry name" value="NOTCH1_EGF-like"/>
</dbReference>
<keyword evidence="9" id="KW-0677">Repeat</keyword>
<dbReference type="Pfam" id="PF00008">
    <property type="entry name" value="EGF"/>
    <property type="match status" value="2"/>
</dbReference>
<feature type="domain" description="CUB" evidence="18">
    <location>
        <begin position="1731"/>
        <end position="1842"/>
    </location>
</feature>
<feature type="domain" description="CUB" evidence="18">
    <location>
        <begin position="2211"/>
        <end position="2327"/>
    </location>
</feature>
<feature type="domain" description="CUB" evidence="18">
    <location>
        <begin position="2792"/>
        <end position="2892"/>
    </location>
</feature>
<organism evidence="20 21">
    <name type="scientific">Agrilus planipennis</name>
    <name type="common">Emerald ash borer</name>
    <name type="synonym">Agrilus marcopoli</name>
    <dbReference type="NCBI Taxonomy" id="224129"/>
    <lineage>
        <taxon>Eukaryota</taxon>
        <taxon>Metazoa</taxon>
        <taxon>Ecdysozoa</taxon>
        <taxon>Arthropoda</taxon>
        <taxon>Hexapoda</taxon>
        <taxon>Insecta</taxon>
        <taxon>Pterygota</taxon>
        <taxon>Neoptera</taxon>
        <taxon>Endopterygota</taxon>
        <taxon>Coleoptera</taxon>
        <taxon>Polyphaga</taxon>
        <taxon>Elateriformia</taxon>
        <taxon>Buprestoidea</taxon>
        <taxon>Buprestidae</taxon>
        <taxon>Agrilinae</taxon>
        <taxon>Agrilus</taxon>
    </lineage>
</organism>
<feature type="domain" description="CUB" evidence="18">
    <location>
        <begin position="916"/>
        <end position="1023"/>
    </location>
</feature>
<feature type="disulfide bond" evidence="16">
    <location>
        <begin position="452"/>
        <end position="479"/>
    </location>
</feature>
<dbReference type="SMART" id="SM00179">
    <property type="entry name" value="EGF_CA"/>
    <property type="match status" value="7"/>
</dbReference>
<dbReference type="OrthoDB" id="10009301at2759"/>
<dbReference type="PROSITE" id="PS01186">
    <property type="entry name" value="EGF_2"/>
    <property type="match status" value="1"/>
</dbReference>
<comment type="subcellular location">
    <subcellularLocation>
        <location evidence="2">Cell membrane</location>
        <topology evidence="2">Peripheral membrane protein</topology>
    </subcellularLocation>
    <subcellularLocation>
        <location evidence="1">Endosome</location>
    </subcellularLocation>
</comment>
<dbReference type="PROSITE" id="PS00022">
    <property type="entry name" value="EGF_1"/>
    <property type="match status" value="3"/>
</dbReference>
<dbReference type="GO" id="GO:0005509">
    <property type="term" value="F:calcium ion binding"/>
    <property type="evidence" value="ECO:0007669"/>
    <property type="project" value="InterPro"/>
</dbReference>
<sequence>MTKFSNERGSNARKTVINRRISLLNGKVRRLIRLLNIDECASNPCRNGANCKDIYNGVLCFCTDGWEGRRYPRIVEKDGVICLEKDNVDHSTIIYTILITLVLHLAILDLRGSPLIPRETSIYKRTVFEFQLLCWGLYCENDINECQRFTHTDLGCQNGATCVNTPGSYECKCLNGWHGIHCTERSTDCNSGSSAELCGHGTCINENSAEGYKCICEQGWKSDKTNPACIVDVDECSLDKPSCSINPLVACINTPGSYICGHCPAGYTGNGFYCADIDECAIFNGGCSVSPTVQCINTQGSRICGPCPPGYVGDGFSCSYRGICHVNNGGCHYLAQCRDNPRISSTFVECFCPEGFVGSGIGPNGCTKRTGGDPCSSSPCLYGTCVSRDENTYECHCTSQFEGRNCDKRKNPCSPNPCLNGASCIQVFNISFVCNCTASFTGPLCNQEKQACGGRLTHEFGTLEYPPPGASLSNQRSNCAWLIETKQNLTLNIVFDKFNVYKSVDCQTDWLQIHDGANTAAHSLGRFCGDTLPANGRITTSHNSVFMWLKSDHSNSNFRITWNSSVPACTDYITFTSHGVLQSPGSPGNYPLNRECEWHLSAPPGKRIEFHFFKLDIGHETNCTGDYVEFLDSSTSLKRRLAKYCETSQPEPLTSFGSDVEVRFHSDEVGSHSGFQISYTAIESLPGCGGVFTSNKGEIQSPMIDGRYPSDIICEYVIKSDSGSRIKLTFLKFELEEATDCDYDYLELHEGANSLAPLIGKYCGKELPASYTSIENVLCIIFKSDFSLQEGGFIIKYETVCGGIFEEQSGTISSPGYPSNYPEDRICVYEIIQPAGKIIELVFQDVDLENSLHVCSFDYIEVRDGHNENSTLLGTLCEKPSSFLSTYNYLFIKFVSDISITGRGFIANYSTVDIECGGLLTKDRGSITSTNNYFNNMNCSWLLIAPAGKIIKLTWDTFSLEDCPYDHVIVYDISNTFGKREIGTYCGFRIPPIIMSSENMLEIQFITDATKTTGQFSLNYVFLEDKNVCGGSFFTTSGIIKSPNFPNEYPSRNTDCDWIIHVGAGQQIMLNVTDFALENNECRYDWLEIRNTDCDWIIHVGAGQQIMLNVTDFALENNECQYDWLEIRLDFHLEILSGLVDEMFESQESCGGALSSPDGVIISPQYPESYSSNLECYWRISTNVGSFLRITITDIELEQSDCNSDYIQIYDGLQNSKLLGVFCTMKNVVPIHSTSNHVGIKFVSDGAIEGRGFHLQYSTDCRNTVTGFNGAIESPNFPNNFPHEMNCTWKIEVLRGNKINLTISRLSLLREFQLDSKNCSINYLEIWSINKNSERNMIERYCSDLNYETQLTVNSDKVEIHFATDSSFIGDGFRLEWQQFGCGGILKRPSGSFTSPNYPQFYPPGVTCKWIIEVNYGNSVELLFKEIDTEDRFKFGNDYIEVINGPESDYPVLTTLSGRHSKPVVVTSTGNFMTVLFISGDLSMNGNGFIASYSSIPSKCGGKFTAFFGSFHSPNYPYNYQLQESCEYYIEIEDSHTIELLFVDFDIASDPSCNQSYIKIYDGPTQAYPTLKKLCGNQKFNGTIKSSYNHMLVEFVANYSYTAKGFIADYITACGARITTEDSGIIGKRTSLQYGGNSYCIWTISAANPSQHIYLTFTHIFPDNSFSDDNSTVIATVHNGDSDTDPILLKLTPLNGQQEVYTTTSTGDSLHIITRNDIEFEASYSILETSCGGMFSHMNGYFASPYFPKSYPVNMECEWIIQTSPGWSVSLSFDHFDILDSEECDVDFLEIREANSTGKVLQILCGDTIPATVSSRMNLWVLFKSSESNLTGTGFKVHFSLSPASELSGSFGQIMSPFYPLYTAHDISTHWKITVPFGHCISLDLKNIYNRLCVEFKLLAKVLWVFDGHDNNARLLYSGCSVSDKPIRSTSNVLYIKWESIYDSRFSLAWNDMGKCTNTMNTNIARKSSKCGEEIAIDMSLVSNYKLTSPGYPHGYGSNLECTWTFYTMVPENHLAINFNDINLDNNIDKCFFDKIEIYTENELNGWKIQDTVCLPNATNAVFNYGSSVRIIFKSNRYGNGSGFSANVLQECGGSITESNGLININDTYLKMYQSNSTSRLICQWNITVKTGRILNVTLLELNLQNENNDCSNYIMLRNGLFPNSPFLGQGKYCTDLSENVNTTANFLYIKYNASLSAGFKLQFQEVGVNCGEEIRLTEFDTETIIYTPNYPNIAPPHTECSWIISAPPSRILRLDFIDRFDLTTSDGCYLERVEVRDGSTRFSPELGILCGQRPNSLFSTNNFMFIKFLTDIDEPSNGFKAKITMAECGGFITGSQGEIKLPIHSKSNYFGKSNCTWHLMGPAYHYINMTFTEIDLPPSDANGCVSVDHIEIKEKIPVNNEEKIIGLYCGNTNPGSILSSSNEITIKFINVGNSESVPKFRLVFESGRESCGETFNMDEGVFTSPGYPNLVQSDVYCEWTITVSNGRRITLEFLDLELSSNLQHEQGIAYSFGQDPRSDVAFLKKYESGQIIKSSENVLILYFWNYIPSNVRGFKVQFSSNEPTACASDFSKLSGVLTPPGENMTHYTCSWVHVINSDNGQTLSLSIQLNSNINKGNHFCATYDSVLDVIIGDSTPLAKFCAGYQSSVILSPYIVTKINVYKSESHNFNFTVDYETYPCGGIISDPIGSISSPNLLGPLNGKIDCAWIFKLPSDEAIMVNFTTFHFNSNCDDSHLTMYSGSSPMSPRIGKFCRDQLPKDFHIQNNELLIQYHQNDKSKILNNFTLSYETVSEGYPKNYPENLHCVYEIHAPGKVINIVFSDFNLEKSLDCKFDYISITARLRRGKSDLRAPKLYCGSNKPAPLRFQDFIAITFNSDSSSVDKGFKFSFSTDDCGGRITAPTIISSPRREGYVQKSSFDYLTTYSSCLWNITAPSNKHVIVEFKLFELMHSHGCNFEYLDVYDGFQLDANLKLSRLCGNLTDSPPVFKSTGNSLLLNLRTSFSGNNAGFQAYVYFQYGAEVGCGGNLFINETRVISPSNISAIMDCQWQIKTTEPSVIKIEFLELNLEGCFYHDSNINNTSCIPTYIQIHDGPSFVSETMDILNSSWHVLPTYLTTSNYLWIRFLGLNLPITGFRIRLRPISSPCGTSVLKVTNETGTLMSPKYPESYPNNIRCKWLLNTNDYFEKIKIEFIDFDLTYNQDKSFCKEDRIEISDKHSFNKVTDALGTTTLLRGKHAYPAFAAIWIPTDTHQFCGRNSSGFTYYSGSNEVIVSFYGS</sequence>
<evidence type="ECO:0000313" key="20">
    <source>
        <dbReference type="Proteomes" id="UP000192223"/>
    </source>
</evidence>
<feature type="disulfide bond" evidence="16">
    <location>
        <begin position="2329"/>
        <end position="2356"/>
    </location>
</feature>
<keyword evidence="14 17" id="KW-1015">Disulfide bond</keyword>
<dbReference type="Gene3D" id="2.60.120.290">
    <property type="entry name" value="Spermadhesin, CUB domain"/>
    <property type="match status" value="24"/>
</dbReference>
<feature type="disulfide bond" evidence="17">
    <location>
        <begin position="397"/>
        <end position="406"/>
    </location>
</feature>
<evidence type="ECO:0000256" key="2">
    <source>
        <dbReference type="ARBA" id="ARBA00004202"/>
    </source>
</evidence>
<dbReference type="SMART" id="SM00042">
    <property type="entry name" value="CUB"/>
    <property type="match status" value="22"/>
</dbReference>
<dbReference type="PROSITE" id="PS00010">
    <property type="entry name" value="ASX_HYDROXYL"/>
    <property type="match status" value="1"/>
</dbReference>
<comment type="caution">
    <text evidence="17">Lacks conserved residue(s) required for the propagation of feature annotation.</text>
</comment>
<dbReference type="PANTHER" id="PTHR24251">
    <property type="entry name" value="OVOCHYMASE-RELATED"/>
    <property type="match status" value="1"/>
</dbReference>
<dbReference type="RefSeq" id="XP_025835939.1">
    <property type="nucleotide sequence ID" value="XM_025980154.1"/>
</dbReference>
<dbReference type="InterPro" id="IPR035914">
    <property type="entry name" value="Sperma_CUB_dom_sf"/>
</dbReference>
<feature type="disulfide bond" evidence="16">
    <location>
        <begin position="1029"/>
        <end position="1056"/>
    </location>
</feature>
<evidence type="ECO:0000256" key="16">
    <source>
        <dbReference type="PROSITE-ProRule" id="PRU00059"/>
    </source>
</evidence>
<dbReference type="FunCoup" id="A0A7F5RIV9">
    <property type="interactions" value="2"/>
</dbReference>
<evidence type="ECO:0000256" key="5">
    <source>
        <dbReference type="ARBA" id="ARBA00022536"/>
    </source>
</evidence>
<dbReference type="GO" id="GO:0015031">
    <property type="term" value="P:protein transport"/>
    <property type="evidence" value="ECO:0007669"/>
    <property type="project" value="UniProtKB-KW"/>
</dbReference>
<protein>
    <submittedName>
        <fullName evidence="21">Cubilin-like</fullName>
    </submittedName>
</protein>
<feature type="non-terminal residue" evidence="21">
    <location>
        <position position="3276"/>
    </location>
</feature>
<keyword evidence="20" id="KW-1185">Reference proteome</keyword>
<keyword evidence="3" id="KW-0813">Transport</keyword>
<feature type="domain" description="CUB" evidence="18">
    <location>
        <begin position="2680"/>
        <end position="2791"/>
    </location>
</feature>
<proteinExistence type="predicted"/>
<dbReference type="SUPFAM" id="SSF49854">
    <property type="entry name" value="Spermadhesin, CUB domain"/>
    <property type="match status" value="24"/>
</dbReference>
<feature type="domain" description="CUB" evidence="18">
    <location>
        <begin position="569"/>
        <end position="682"/>
    </location>
</feature>
<dbReference type="Proteomes" id="UP000192223">
    <property type="component" value="Unplaced"/>
</dbReference>
<feature type="domain" description="CUB" evidence="18">
    <location>
        <begin position="2092"/>
        <end position="2207"/>
    </location>
</feature>
<keyword evidence="6" id="KW-0597">Phosphoprotein</keyword>
<keyword evidence="12" id="KW-0653">Protein transport</keyword>
<dbReference type="FunFam" id="2.10.25.10:FF:000260">
    <property type="entry name" value="Notch receptor 4"/>
    <property type="match status" value="1"/>
</dbReference>
<feature type="domain" description="CUB" evidence="18">
    <location>
        <begin position="2329"/>
        <end position="2448"/>
    </location>
</feature>
<gene>
    <name evidence="21" type="primary">LOC108734102</name>
</gene>
<dbReference type="InterPro" id="IPR000742">
    <property type="entry name" value="EGF"/>
</dbReference>
<keyword evidence="15" id="KW-0325">Glycoprotein</keyword>
<dbReference type="InterPro" id="IPR000152">
    <property type="entry name" value="EGF-type_Asp/Asn_hydroxyl_site"/>
</dbReference>
<keyword evidence="10" id="KW-0967">Endosome</keyword>
<feature type="domain" description="CUB" evidence="18">
    <location>
        <begin position="1971"/>
        <end position="2091"/>
    </location>
</feature>
<feature type="domain" description="CUB" evidence="18">
    <location>
        <begin position="1500"/>
        <end position="1613"/>
    </location>
</feature>
<feature type="domain" description="EGF-like" evidence="19">
    <location>
        <begin position="142"/>
        <end position="183"/>
    </location>
</feature>
<reference evidence="21" key="1">
    <citation type="submission" date="2025-08" db="UniProtKB">
        <authorList>
            <consortium name="RefSeq"/>
        </authorList>
    </citation>
    <scope>IDENTIFICATION</scope>
    <source>
        <tissue evidence="21">Entire body</tissue>
    </source>
</reference>
<feature type="domain" description="CUB" evidence="18">
    <location>
        <begin position="1382"/>
        <end position="1496"/>
    </location>
</feature>
<dbReference type="GO" id="GO:0005768">
    <property type="term" value="C:endosome"/>
    <property type="evidence" value="ECO:0007669"/>
    <property type="project" value="UniProtKB-SubCell"/>
</dbReference>
<dbReference type="InParanoid" id="A0A7F5RIV9"/>
<dbReference type="FunFam" id="2.60.120.290:FF:000013">
    <property type="entry name" value="Membrane frizzled-related protein"/>
    <property type="match status" value="5"/>
</dbReference>
<evidence type="ECO:0000256" key="6">
    <source>
        <dbReference type="ARBA" id="ARBA00022553"/>
    </source>
</evidence>
<evidence type="ECO:0000256" key="10">
    <source>
        <dbReference type="ARBA" id="ARBA00022753"/>
    </source>
</evidence>
<keyword evidence="8" id="KW-0732">Signal</keyword>
<feature type="domain" description="CUB" evidence="18">
    <location>
        <begin position="1029"/>
        <end position="1091"/>
    </location>
</feature>
<dbReference type="Pfam" id="PF00431">
    <property type="entry name" value="CUB"/>
    <property type="match status" value="21"/>
</dbReference>
<evidence type="ECO:0000256" key="3">
    <source>
        <dbReference type="ARBA" id="ARBA00022448"/>
    </source>
</evidence>
<dbReference type="PROSITE" id="PS01180">
    <property type="entry name" value="CUB"/>
    <property type="match status" value="24"/>
</dbReference>
<feature type="domain" description="CUB" evidence="18">
    <location>
        <begin position="688"/>
        <end position="800"/>
    </location>
</feature>
<dbReference type="CDD" id="cd00041">
    <property type="entry name" value="CUB"/>
    <property type="match status" value="21"/>
</dbReference>
<dbReference type="FunFam" id="2.60.120.290:FF:000005">
    <property type="entry name" value="Procollagen C-endopeptidase enhancer 1"/>
    <property type="match status" value="3"/>
</dbReference>
<accession>A0A7F5RIV9</accession>
<feature type="disulfide bond" evidence="17">
    <location>
        <begin position="436"/>
        <end position="445"/>
    </location>
</feature>
<evidence type="ECO:0000256" key="7">
    <source>
        <dbReference type="ARBA" id="ARBA00022723"/>
    </source>
</evidence>
<feature type="domain" description="EGF-like" evidence="19">
    <location>
        <begin position="371"/>
        <end position="407"/>
    </location>
</feature>